<proteinExistence type="predicted"/>
<evidence type="ECO:0000313" key="3">
    <source>
        <dbReference type="EMBL" id="OJG09875.1"/>
    </source>
</evidence>
<evidence type="ECO:0000259" key="2">
    <source>
        <dbReference type="PROSITE" id="PS51372"/>
    </source>
</evidence>
<dbReference type="OrthoDB" id="9813552at2"/>
<evidence type="ECO:0000256" key="1">
    <source>
        <dbReference type="ARBA" id="ARBA00022737"/>
    </source>
</evidence>
<dbReference type="Pfam" id="PF03123">
    <property type="entry name" value="CAT_RBD"/>
    <property type="match status" value="1"/>
</dbReference>
<dbReference type="STRING" id="328396.RU93_GL000514"/>
<dbReference type="Proteomes" id="UP000182149">
    <property type="component" value="Unassembled WGS sequence"/>
</dbReference>
<feature type="domain" description="PRD" evidence="2">
    <location>
        <begin position="169"/>
        <end position="275"/>
    </location>
</feature>
<dbReference type="InterPro" id="IPR036634">
    <property type="entry name" value="PRD_sf"/>
</dbReference>
<dbReference type="InterPro" id="IPR011608">
    <property type="entry name" value="PRD"/>
</dbReference>
<dbReference type="GO" id="GO:0003723">
    <property type="term" value="F:RNA binding"/>
    <property type="evidence" value="ECO:0007669"/>
    <property type="project" value="InterPro"/>
</dbReference>
<protein>
    <recommendedName>
        <fullName evidence="2">PRD domain-containing protein</fullName>
    </recommendedName>
</protein>
<dbReference type="InterPro" id="IPR036650">
    <property type="entry name" value="CAT_RNA-bd_dom_sf"/>
</dbReference>
<dbReference type="InterPro" id="IPR004341">
    <property type="entry name" value="CAT_RNA-bd_dom"/>
</dbReference>
<comment type="caution">
    <text evidence="3">The sequence shown here is derived from an EMBL/GenBank/DDBJ whole genome shotgun (WGS) entry which is preliminary data.</text>
</comment>
<dbReference type="AlphaFoldDB" id="A0A1L8QQS4"/>
<dbReference type="PANTHER" id="PTHR30185">
    <property type="entry name" value="CRYPTIC BETA-GLUCOSIDE BGL OPERON ANTITERMINATOR"/>
    <property type="match status" value="1"/>
</dbReference>
<reference evidence="3 4" key="1">
    <citation type="submission" date="2014-12" db="EMBL/GenBank/DDBJ databases">
        <title>Draft genome sequences of 29 type strains of Enterococci.</title>
        <authorList>
            <person name="Zhong Z."/>
            <person name="Sun Z."/>
            <person name="Liu W."/>
            <person name="Zhang W."/>
            <person name="Zhang H."/>
        </authorList>
    </citation>
    <scope>NUCLEOTIDE SEQUENCE [LARGE SCALE GENOMIC DNA]</scope>
    <source>
        <strain evidence="3 4">DSM 17690</strain>
    </source>
</reference>
<organism evidence="3 4">
    <name type="scientific">Enterococcus aquimarinus</name>
    <dbReference type="NCBI Taxonomy" id="328396"/>
    <lineage>
        <taxon>Bacteria</taxon>
        <taxon>Bacillati</taxon>
        <taxon>Bacillota</taxon>
        <taxon>Bacilli</taxon>
        <taxon>Lactobacillales</taxon>
        <taxon>Enterococcaceae</taxon>
        <taxon>Enterococcus</taxon>
    </lineage>
</organism>
<dbReference type="GO" id="GO:0006355">
    <property type="term" value="P:regulation of DNA-templated transcription"/>
    <property type="evidence" value="ECO:0007669"/>
    <property type="project" value="InterPro"/>
</dbReference>
<dbReference type="InterPro" id="IPR050661">
    <property type="entry name" value="BglG_antiterminators"/>
</dbReference>
<dbReference type="PANTHER" id="PTHR30185:SF15">
    <property type="entry name" value="CRYPTIC BETA-GLUCOSIDE BGL OPERON ANTITERMINATOR"/>
    <property type="match status" value="1"/>
</dbReference>
<dbReference type="SUPFAM" id="SSF63520">
    <property type="entry name" value="PTS-regulatory domain, PRD"/>
    <property type="match status" value="2"/>
</dbReference>
<evidence type="ECO:0000313" key="4">
    <source>
        <dbReference type="Proteomes" id="UP000182149"/>
    </source>
</evidence>
<dbReference type="SMART" id="SM01061">
    <property type="entry name" value="CAT_RBD"/>
    <property type="match status" value="1"/>
</dbReference>
<feature type="domain" description="PRD" evidence="2">
    <location>
        <begin position="63"/>
        <end position="168"/>
    </location>
</feature>
<dbReference type="EMBL" id="JXKD01000012">
    <property type="protein sequence ID" value="OJG09875.1"/>
    <property type="molecule type" value="Genomic_DNA"/>
</dbReference>
<dbReference type="SUPFAM" id="SSF50151">
    <property type="entry name" value="SacY-like RNA-binding domain"/>
    <property type="match status" value="1"/>
</dbReference>
<dbReference type="Pfam" id="PF00874">
    <property type="entry name" value="PRD"/>
    <property type="match status" value="2"/>
</dbReference>
<keyword evidence="1" id="KW-0677">Repeat</keyword>
<dbReference type="PROSITE" id="PS51372">
    <property type="entry name" value="PRD_2"/>
    <property type="match status" value="2"/>
</dbReference>
<sequence>MKIVRVYNNNAVAILTKDNKEAVIIGSGIGFNKKINDSIDEKQAEKIYYVQSNLQTKFLDLFQGTQEEYFVAAEKILQHAKDLGMEVTAPAIMALTEHISFAIQRFEEGLQTTNLMLQEIKSYYPKEFAIGQWGVRYLRVHFNVDLGENEAGYIALHVINSLHRFDSKETVDTLRFVKHSIICIEELYDIQILQSEFDSMRLITHLKFLAQRVFLKKTLDENNYQDVYELLVEKNQKHLHFADAYKKMVKENFDHELTIQELIYILMHLTKFINN</sequence>
<dbReference type="Gene3D" id="2.30.24.10">
    <property type="entry name" value="CAT RNA-binding domain"/>
    <property type="match status" value="1"/>
</dbReference>
<name>A0A1L8QQS4_9ENTE</name>
<accession>A0A1L8QQS4</accession>
<dbReference type="RefSeq" id="WP_071875221.1">
    <property type="nucleotide sequence ID" value="NZ_JBHSHF010000016.1"/>
</dbReference>
<gene>
    <name evidence="3" type="ORF">RU93_GL000514</name>
</gene>
<dbReference type="Gene3D" id="1.10.1790.10">
    <property type="entry name" value="PRD domain"/>
    <property type="match status" value="2"/>
</dbReference>
<keyword evidence="4" id="KW-1185">Reference proteome</keyword>